<evidence type="ECO:0000256" key="2">
    <source>
        <dbReference type="ARBA" id="ARBA00023002"/>
    </source>
</evidence>
<gene>
    <name evidence="3" type="ORF">E7Z75_01435</name>
</gene>
<keyword evidence="2" id="KW-0560">Oxidoreductase</keyword>
<name>A0A8T3VKP9_METOL</name>
<dbReference type="Proteomes" id="UP000732619">
    <property type="component" value="Unassembled WGS sequence"/>
</dbReference>
<accession>A0A8T3VKP9</accession>
<reference evidence="3" key="1">
    <citation type="submission" date="2019-04" db="EMBL/GenBank/DDBJ databases">
        <title>Evolution of Biomass-Degrading Anaerobic Consortia Revealed by Metagenomics.</title>
        <authorList>
            <person name="Peng X."/>
        </authorList>
    </citation>
    <scope>NUCLEOTIDE SEQUENCE</scope>
    <source>
        <strain evidence="3">SIG14</strain>
    </source>
</reference>
<dbReference type="GO" id="GO:0006633">
    <property type="term" value="P:fatty acid biosynthetic process"/>
    <property type="evidence" value="ECO:0007669"/>
    <property type="project" value="TreeGrafter"/>
</dbReference>
<dbReference type="AlphaFoldDB" id="A0A8T3VKP9"/>
<dbReference type="PANTHER" id="PTHR42760">
    <property type="entry name" value="SHORT-CHAIN DEHYDROGENASES/REDUCTASES FAMILY MEMBER"/>
    <property type="match status" value="1"/>
</dbReference>
<comment type="caution">
    <text evidence="3">The sequence shown here is derived from an EMBL/GenBank/DDBJ whole genome shotgun (WGS) entry which is preliminary data.</text>
</comment>
<dbReference type="PANTHER" id="PTHR42760:SF133">
    <property type="entry name" value="3-OXOACYL-[ACYL-CARRIER-PROTEIN] REDUCTASE"/>
    <property type="match status" value="1"/>
</dbReference>
<evidence type="ECO:0000256" key="1">
    <source>
        <dbReference type="ARBA" id="ARBA00006484"/>
    </source>
</evidence>
<dbReference type="GO" id="GO:0048038">
    <property type="term" value="F:quinone binding"/>
    <property type="evidence" value="ECO:0007669"/>
    <property type="project" value="TreeGrafter"/>
</dbReference>
<dbReference type="InterPro" id="IPR002347">
    <property type="entry name" value="SDR_fam"/>
</dbReference>
<dbReference type="PRINTS" id="PR00081">
    <property type="entry name" value="GDHRDH"/>
</dbReference>
<protein>
    <submittedName>
        <fullName evidence="3">SDR family oxidoreductase</fullName>
    </submittedName>
</protein>
<sequence>MKNYFDIKDKVAIITGGSSGLGVQIAKAYASQGVKVALFARREEKLKAVADEIKDEFGTDVIYAVTDVSDYANIQESVKKVIDEFGKIDILVNAAGVGHVKPVLEQSVEEWDKHVKIDLSGIYYMCKAVGEYMVEQKSGRIINLGSIHSKVAIAGGGISTYTSCKGAVKNLTQNLAVEWAPYNITVNAVGPAYFMSEMTQELLEQPEFEQVIGAYCPMGRVGAPGELDALFIYLASDNSSYTTGQLICVDGGWTSI</sequence>
<evidence type="ECO:0000313" key="3">
    <source>
        <dbReference type="EMBL" id="MBE6511802.1"/>
    </source>
</evidence>
<organism evidence="3 4">
    <name type="scientific">Methanobrevibacter olleyae</name>
    <dbReference type="NCBI Taxonomy" id="294671"/>
    <lineage>
        <taxon>Archaea</taxon>
        <taxon>Methanobacteriati</taxon>
        <taxon>Methanobacteriota</taxon>
        <taxon>Methanomada group</taxon>
        <taxon>Methanobacteria</taxon>
        <taxon>Methanobacteriales</taxon>
        <taxon>Methanobacteriaceae</taxon>
        <taxon>Methanobrevibacter</taxon>
    </lineage>
</organism>
<dbReference type="EMBL" id="SUTG01000004">
    <property type="protein sequence ID" value="MBE6511802.1"/>
    <property type="molecule type" value="Genomic_DNA"/>
</dbReference>
<dbReference type="Gene3D" id="3.40.50.720">
    <property type="entry name" value="NAD(P)-binding Rossmann-like Domain"/>
    <property type="match status" value="1"/>
</dbReference>
<dbReference type="PRINTS" id="PR00080">
    <property type="entry name" value="SDRFAMILY"/>
</dbReference>
<comment type="similarity">
    <text evidence="1">Belongs to the short-chain dehydrogenases/reductases (SDR) family.</text>
</comment>
<evidence type="ECO:0000313" key="4">
    <source>
        <dbReference type="Proteomes" id="UP000732619"/>
    </source>
</evidence>
<dbReference type="GO" id="GO:0016616">
    <property type="term" value="F:oxidoreductase activity, acting on the CH-OH group of donors, NAD or NADP as acceptor"/>
    <property type="evidence" value="ECO:0007669"/>
    <property type="project" value="TreeGrafter"/>
</dbReference>
<dbReference type="SUPFAM" id="SSF51735">
    <property type="entry name" value="NAD(P)-binding Rossmann-fold domains"/>
    <property type="match status" value="1"/>
</dbReference>
<proteinExistence type="inferred from homology"/>
<dbReference type="Pfam" id="PF13561">
    <property type="entry name" value="adh_short_C2"/>
    <property type="match status" value="1"/>
</dbReference>
<dbReference type="FunFam" id="3.40.50.720:FF:000084">
    <property type="entry name" value="Short-chain dehydrogenase reductase"/>
    <property type="match status" value="1"/>
</dbReference>
<dbReference type="InterPro" id="IPR036291">
    <property type="entry name" value="NAD(P)-bd_dom_sf"/>
</dbReference>